<feature type="domain" description="Laminin EGF-like" evidence="19">
    <location>
        <begin position="2310"/>
        <end position="2358"/>
    </location>
</feature>
<keyword evidence="9 16" id="KW-0472">Membrane</keyword>
<dbReference type="FunFam" id="2.10.25.10:FF:000202">
    <property type="entry name" value="Multiple epidermal growth factor-like domains 8"/>
    <property type="match status" value="1"/>
</dbReference>
<proteinExistence type="predicted"/>
<dbReference type="InterPro" id="IPR049883">
    <property type="entry name" value="NOTCH1_EGF-like"/>
</dbReference>
<evidence type="ECO:0000256" key="7">
    <source>
        <dbReference type="ARBA" id="ARBA00022837"/>
    </source>
</evidence>
<dbReference type="Pfam" id="PF07645">
    <property type="entry name" value="EGF_CA"/>
    <property type="match status" value="2"/>
</dbReference>
<feature type="transmembrane region" description="Helical" evidence="16">
    <location>
        <begin position="2685"/>
        <end position="2707"/>
    </location>
</feature>
<dbReference type="InterPro" id="IPR009030">
    <property type="entry name" value="Growth_fac_rcpt_cys_sf"/>
</dbReference>
<evidence type="ECO:0000259" key="17">
    <source>
        <dbReference type="PROSITE" id="PS01180"/>
    </source>
</evidence>
<evidence type="ECO:0000256" key="14">
    <source>
        <dbReference type="PROSITE-ProRule" id="PRU00460"/>
    </source>
</evidence>
<keyword evidence="7" id="KW-0106">Calcium</keyword>
<feature type="domain" description="CUB" evidence="17">
    <location>
        <begin position="1375"/>
        <end position="1495"/>
    </location>
</feature>
<feature type="domain" description="CUB" evidence="17">
    <location>
        <begin position="9"/>
        <end position="121"/>
    </location>
</feature>
<evidence type="ECO:0000256" key="1">
    <source>
        <dbReference type="ARBA" id="ARBA00004479"/>
    </source>
</evidence>
<keyword evidence="2" id="KW-0880">Kelch repeat</keyword>
<feature type="disulfide bond" evidence="14">
    <location>
        <begin position="1331"/>
        <end position="1340"/>
    </location>
</feature>
<dbReference type="PROSITE" id="PS00022">
    <property type="entry name" value="EGF_1"/>
    <property type="match status" value="2"/>
</dbReference>
<evidence type="ECO:0000256" key="16">
    <source>
        <dbReference type="SAM" id="Phobius"/>
    </source>
</evidence>
<dbReference type="Gene3D" id="2.10.25.10">
    <property type="entry name" value="Laminin"/>
    <property type="match status" value="9"/>
</dbReference>
<dbReference type="Gene3D" id="2.120.10.80">
    <property type="entry name" value="Kelch-type beta propeller"/>
    <property type="match status" value="3"/>
</dbReference>
<name>A0A8S9Y3U2_APOLU</name>
<dbReference type="PROSITE" id="PS01180">
    <property type="entry name" value="CUB"/>
    <property type="match status" value="2"/>
</dbReference>
<dbReference type="Gene3D" id="2.60.120.290">
    <property type="entry name" value="Spermadhesin, CUB domain"/>
    <property type="match status" value="2"/>
</dbReference>
<evidence type="ECO:0008006" key="22">
    <source>
        <dbReference type="Google" id="ProtNLM"/>
    </source>
</evidence>
<evidence type="ECO:0000256" key="13">
    <source>
        <dbReference type="PROSITE-ProRule" id="PRU00076"/>
    </source>
</evidence>
<protein>
    <recommendedName>
        <fullName evidence="22">Multiple epidermal growth factor-like domains protein 8</fullName>
    </recommendedName>
</protein>
<evidence type="ECO:0000313" key="20">
    <source>
        <dbReference type="EMBL" id="KAF6215419.1"/>
    </source>
</evidence>
<feature type="domain" description="EGF-like" evidence="18">
    <location>
        <begin position="1186"/>
        <end position="1227"/>
    </location>
</feature>
<keyword evidence="12 14" id="KW-0424">Laminin EGF-like domain</keyword>
<feature type="disulfide bond" evidence="14">
    <location>
        <begin position="1343"/>
        <end position="1357"/>
    </location>
</feature>
<keyword evidence="8 16" id="KW-1133">Transmembrane helix</keyword>
<dbReference type="SMART" id="SM00180">
    <property type="entry name" value="EGF_Lam"/>
    <property type="match status" value="4"/>
</dbReference>
<feature type="disulfide bond" evidence="14">
    <location>
        <begin position="2342"/>
        <end position="2356"/>
    </location>
</feature>
<sequence length="2810" mass="309900">MKGRAAMSCDRSRKVLTQPWGKISDGGPRSNYSIDSHCQWLIKAASKEQFITLKFNSLVTECAYDYIYVYDGDSFNDRMLGSFSGKTVPQKIVATSGFMLILLYSDTNYVLDGFEAEYSITDCHSNCSLHGVCAAHRCICEGEWGGLDCSQPLCPDGCNADIGGGVCDQGRCVCNAGFSGLTCSLNKNDVVGNKWHKLYVDGLRPRAAHSAVYLKQFDSLYVFGGYDLNNVLDDLVIFRFNISQWEDDQGNILDAISMPDNDLDSRMLSAVLGRVRGNGDENWGIRHRTFLHHALYSVAVNKTLALKASNSHENNKRHSTRISRQAVNSDENEGVEPEPEEEEEDEGTTMARPSARYSHAAANFEDGFALFGGRLEKGVASNELWYYNATTRRWSLRAVTSVIRPPALAKHTLTLAKGWLYLLGGGQTDGVFSHQLYRIQLVQGGGDGEQWEIVNARHGKALDLQIVGHTTVYSPIYNSLIVYGGIRSIDSRTSKLSDSIYMFSLTTLSWARIRYPKAPHRDQFTPLERAFHTTTLIGNYLVVFGGYTHRHQKDEICYDNQLYLYHLGCHVWVSHEILGQAEPRHSYPKKQGVFGHAAALRNGNTLIFVGGYHGNVNADLLAYTLPPTVAGKEGDVYESESMCARHHGLSECTLDPECGWCSADETCYGRTLGVNCTTNLQTTRCPGICPALSHCQACLLQAPDAPLSHSQSVAHKLDLYKCNWCVQNARCHHINDNFGTCGVREDVPSQMAGWWGEKGIEISDAKECRTSDKRPGLTFTKYHHPVNYSLPDYVSIINSTRQSSTEYYSKGKHMGDSTGKNDYAAARLRGFIHPPHLWASGASEYLSMCSAHSSASLSFSYNDSALEPVGNMSTDSFQCRNALWQNGEAVLLPQGRHRIDFTASRSEIKKDDSTSSIQLQHRTQEVASGVNKSHDSKVFTFEYLEPYEGVEPCNSHTNCMACLTDSKCGWCSVKSTCYERSVNDTEICREGEDWAHLILEPSSCNNCTNYMTCDSCIQSGICEWKAGANFAKCSRIGRASTGIKNVSECPMPCHLRSDCSKCLDGHGGCVWCHSSQECFSFNVYTSRYAFGLCREWSSEHKSLPEPNTIPRACQSCSMHTNCSTCLQHLGCGWCYDVDNPITGACTLGDFSRPYVNDSCSNEVNRVHSNSSLYEDEAAWSYAQCPDVDECGLGLHDCHADAKCTNTHGSYNCQCKRGFIGDGKTSCKKTCYNKCIHGTCSNEPDYVCRCDLGWTGVDCSINCGCNNHSTCSKGVNICDECLNWTTGEFCQLCKPGSYGNATSLEGCKRCNCNDHGNKELGVCDAVSGLCVCQDNTEGAICDRCKKGFYGDPRRGGTCYYQCMSRGMVSSMKPQGLGSRLAEQAVWESRAGHPPTRECLWIVSPTNLTQSQSPSIIQLEIDRDIEVGCTENSVYVYDGLPRFVSSSGNHQSHVLGVFCTQDTQYPVTVQAKSGVMTVHYKAEGESKGGFNATVSVLSCPDHCPPERICVKGSCVCPDGSTGHDCRDILCPNNCSAPLNRGHCDKGYGRCICADGWGGMNCSTPLDPDRQIIFTELFNSAHLSDHYEHLRKMLPRFGHSLLADRRSSLWLFGGYSLSHGPLNDIRLFDTKNNTWVQVTIDSTNDANMPRGRYFHAAEISLSRREIFVHGGLTATAAGGGDPAVGGGEQAMRLNTTLNDFWKFSLKNSHWIGIETSPSPPGLAGHTLTLRRDGDSETLVLIGGFSTEHGFLKAVWEFNPVADQWTELETSGYGPIGVYGHSTVYHEPTKSFYVFGGYVYGVNRTHISNRLFAFHYPSKTWSALPTFAQFNPARLNMPKASCNHWVKLIDKGIRVVGTPPPSTYAHAMSLDVESSSGINVVAYVMGGFTGSTDSHVTRIALPEDVCAIWSSKEKCRRSLGCSYCSVSNNGITNNSYCFAAEKKMQVDPCQPLNGTIRTSNGVECNSEWMSRRTCEPFATCADCLARWPTQWDSPQVCKWCSKCGGSGKCVPASNEYECTKDNKCREINSVEQCPEMSCRASDCEKCSAMGDCAWTRQVMKTSEEGGVTIAADPVYDWTCVERGLSDRSSYKIKTEPACPRRCSHHMDCQTCLQSQGGEGDWHECRWSTRLGECISPSYQSLVCAGGVCGLVLSRGALCPQPCSTFSQCSTCLEHAHCGWCALDSGNSTGQGICTEGSLDQPSEGPAEGATCEVLYENKTNSSLADSNKLSWHYVVCPAENECENGHHNCDQTSETCVDGPDGYHCICGPGFKQGESSGDCVPVCTQGCVRGRCTAPDTCTCDFGYVGANCSIQCQCNGHSHCAGPDRLDDCLECRNNTQGPTCDRCKPLFVGDPTDNGECIPCSDYCNNHTDVCVDETITDLDFIHEATREELEKILVVGPTTKAKCIGCKSNTTGAKCEDCLEGHFRGSDDHRVSCRPCECHGHGHTCNPISGEGCDCHNNTESDPNCMGKVHCWEHQCSKCKESYSGMPTGGHQCYKHMTYDLRFNLGGKQADDTDLKHTPLSPGQGAFFAVQPRFVNVDIRITIDVTQGNLELYLSPREDTFVIEMNRTTWAHEIRLDSRYYDNGESIGEIFPDEYSMNHVHSPHHSGVKIDRKIERVATGLSDFITVYRHSNLVVVKNITNRLVITLPNDRHDLGRAKFFIILLAVDKPTYGTIYFRQDQLHIDLFVFFSVFFSCFFLFLAACVVAWKAKQATDMRRARRRHVVEMLHMAKRPFAGVTVLVDPPSPCEIPVRPIALEPTHDNSAAVGTLFVRLPGGDSVPTRLALASALVVLSRSTSHGRAFLRRRSDHS</sequence>
<dbReference type="InterPro" id="IPR056737">
    <property type="entry name" value="Beta-prop_ATRN-MKLN-like"/>
</dbReference>
<keyword evidence="3 13" id="KW-0245">EGF-like domain</keyword>
<feature type="domain" description="Laminin EGF-like" evidence="19">
    <location>
        <begin position="1309"/>
        <end position="1359"/>
    </location>
</feature>
<dbReference type="InterPro" id="IPR000859">
    <property type="entry name" value="CUB_dom"/>
</dbReference>
<dbReference type="SMART" id="SM00423">
    <property type="entry name" value="PSI"/>
    <property type="match status" value="8"/>
</dbReference>
<evidence type="ECO:0000256" key="12">
    <source>
        <dbReference type="ARBA" id="ARBA00023292"/>
    </source>
</evidence>
<evidence type="ECO:0000256" key="5">
    <source>
        <dbReference type="ARBA" id="ARBA00022729"/>
    </source>
</evidence>
<reference evidence="20" key="1">
    <citation type="journal article" date="2021" name="Mol. Ecol. Resour.">
        <title>Apolygus lucorum genome provides insights into omnivorousness and mesophyll feeding.</title>
        <authorList>
            <person name="Liu Y."/>
            <person name="Liu H."/>
            <person name="Wang H."/>
            <person name="Huang T."/>
            <person name="Liu B."/>
            <person name="Yang B."/>
            <person name="Yin L."/>
            <person name="Li B."/>
            <person name="Zhang Y."/>
            <person name="Zhang S."/>
            <person name="Jiang F."/>
            <person name="Zhang X."/>
            <person name="Ren Y."/>
            <person name="Wang B."/>
            <person name="Wang S."/>
            <person name="Lu Y."/>
            <person name="Wu K."/>
            <person name="Fan W."/>
            <person name="Wang G."/>
        </authorList>
    </citation>
    <scope>NUCLEOTIDE SEQUENCE</scope>
    <source>
        <strain evidence="20">12Hb</strain>
    </source>
</reference>
<comment type="caution">
    <text evidence="13">Lacks conserved residue(s) required for the propagation of feature annotation.</text>
</comment>
<evidence type="ECO:0000256" key="6">
    <source>
        <dbReference type="ARBA" id="ARBA00022737"/>
    </source>
</evidence>
<evidence type="ECO:0000256" key="4">
    <source>
        <dbReference type="ARBA" id="ARBA00022692"/>
    </source>
</evidence>
<evidence type="ECO:0000313" key="21">
    <source>
        <dbReference type="Proteomes" id="UP000466442"/>
    </source>
</evidence>
<dbReference type="SUPFAM" id="SSF57184">
    <property type="entry name" value="Growth factor receptor domain"/>
    <property type="match status" value="1"/>
</dbReference>
<dbReference type="InterPro" id="IPR000152">
    <property type="entry name" value="EGF-type_Asp/Asn_hydroxyl_site"/>
</dbReference>
<evidence type="ECO:0000256" key="15">
    <source>
        <dbReference type="SAM" id="MobiDB-lite"/>
    </source>
</evidence>
<evidence type="ECO:0000256" key="8">
    <source>
        <dbReference type="ARBA" id="ARBA00022989"/>
    </source>
</evidence>
<evidence type="ECO:0000256" key="10">
    <source>
        <dbReference type="ARBA" id="ARBA00023157"/>
    </source>
</evidence>
<dbReference type="Pfam" id="PF24981">
    <property type="entry name" value="Beta-prop_ATRN-LZTR1"/>
    <property type="match status" value="2"/>
</dbReference>
<dbReference type="SUPFAM" id="SSF117281">
    <property type="entry name" value="Kelch motif"/>
    <property type="match status" value="3"/>
</dbReference>
<dbReference type="InterPro" id="IPR000742">
    <property type="entry name" value="EGF"/>
</dbReference>
<dbReference type="InterPro" id="IPR015915">
    <property type="entry name" value="Kelch-typ_b-propeller"/>
</dbReference>
<keyword evidence="6" id="KW-0677">Repeat</keyword>
<evidence type="ECO:0000256" key="9">
    <source>
        <dbReference type="ARBA" id="ARBA00023136"/>
    </source>
</evidence>
<gene>
    <name evidence="20" type="ORF">GE061_010171</name>
</gene>
<dbReference type="GO" id="GO:0048731">
    <property type="term" value="P:system development"/>
    <property type="evidence" value="ECO:0007669"/>
    <property type="project" value="UniProtKB-ARBA"/>
</dbReference>
<dbReference type="SMART" id="SM00179">
    <property type="entry name" value="EGF_CA"/>
    <property type="match status" value="3"/>
</dbReference>
<evidence type="ECO:0000259" key="19">
    <source>
        <dbReference type="PROSITE" id="PS50027"/>
    </source>
</evidence>
<dbReference type="Pfam" id="PF24973">
    <property type="entry name" value="EGF_LMN_ATRN"/>
    <property type="match status" value="3"/>
</dbReference>
<keyword evidence="11" id="KW-0325">Glycoprotein</keyword>
<dbReference type="CDD" id="cd00055">
    <property type="entry name" value="EGF_Lam"/>
    <property type="match status" value="4"/>
</dbReference>
<dbReference type="PROSITE" id="PS50027">
    <property type="entry name" value="EGF_LAM_2"/>
    <property type="match status" value="2"/>
</dbReference>
<dbReference type="InterPro" id="IPR001881">
    <property type="entry name" value="EGF-like_Ca-bd_dom"/>
</dbReference>
<feature type="disulfide bond" evidence="14">
    <location>
        <begin position="2330"/>
        <end position="2339"/>
    </location>
</feature>
<keyword evidence="4 16" id="KW-0812">Transmembrane</keyword>
<dbReference type="GO" id="GO:0005509">
    <property type="term" value="F:calcium ion binding"/>
    <property type="evidence" value="ECO:0007669"/>
    <property type="project" value="InterPro"/>
</dbReference>
<dbReference type="EMBL" id="WIXP02000002">
    <property type="protein sequence ID" value="KAF6215419.1"/>
    <property type="molecule type" value="Genomic_DNA"/>
</dbReference>
<dbReference type="InterPro" id="IPR002049">
    <property type="entry name" value="LE_dom"/>
</dbReference>
<evidence type="ECO:0000256" key="2">
    <source>
        <dbReference type="ARBA" id="ARBA00022441"/>
    </source>
</evidence>
<dbReference type="PROSITE" id="PS50026">
    <property type="entry name" value="EGF_3"/>
    <property type="match status" value="1"/>
</dbReference>
<dbReference type="Proteomes" id="UP000466442">
    <property type="component" value="Unassembled WGS sequence"/>
</dbReference>
<dbReference type="FunFam" id="2.60.120.290:FF:000023">
    <property type="entry name" value="Multiple epidermal growth factor-like domains 8"/>
    <property type="match status" value="1"/>
</dbReference>
<accession>A0A8S9Y3U2</accession>
<comment type="caution">
    <text evidence="20">The sequence shown here is derived from an EMBL/GenBank/DDBJ whole genome shotgun (WGS) entry which is preliminary data.</text>
</comment>
<evidence type="ECO:0000256" key="11">
    <source>
        <dbReference type="ARBA" id="ARBA00023180"/>
    </source>
</evidence>
<keyword evidence="5" id="KW-0732">Signal</keyword>
<comment type="subcellular location">
    <subcellularLocation>
        <location evidence="1">Membrane</location>
        <topology evidence="1">Single-pass type I membrane protein</topology>
    </subcellularLocation>
</comment>
<dbReference type="PROSITE" id="PS01248">
    <property type="entry name" value="EGF_LAM_1"/>
    <property type="match status" value="1"/>
</dbReference>
<dbReference type="GO" id="GO:0016020">
    <property type="term" value="C:membrane"/>
    <property type="evidence" value="ECO:0007669"/>
    <property type="project" value="UniProtKB-SubCell"/>
</dbReference>
<dbReference type="SUPFAM" id="SSF57196">
    <property type="entry name" value="EGF/Laminin"/>
    <property type="match status" value="3"/>
</dbReference>
<dbReference type="OrthoDB" id="263283at2759"/>
<dbReference type="CDD" id="cd00041">
    <property type="entry name" value="CUB"/>
    <property type="match status" value="1"/>
</dbReference>
<dbReference type="InterPro" id="IPR016201">
    <property type="entry name" value="PSI"/>
</dbReference>
<dbReference type="InterPro" id="IPR035914">
    <property type="entry name" value="Sperma_CUB_dom_sf"/>
</dbReference>
<dbReference type="GO" id="GO:0048513">
    <property type="term" value="P:animal organ development"/>
    <property type="evidence" value="ECO:0007669"/>
    <property type="project" value="UniProtKB-ARBA"/>
</dbReference>
<feature type="region of interest" description="Disordered" evidence="15">
    <location>
        <begin position="309"/>
        <end position="353"/>
    </location>
</feature>
<dbReference type="Pfam" id="PF00053">
    <property type="entry name" value="EGF_laminin"/>
    <property type="match status" value="1"/>
</dbReference>
<dbReference type="PANTHER" id="PTHR46093:SF16">
    <property type="entry name" value="MULTIPLE EGF-LIKE-DOMAINS 8"/>
    <property type="match status" value="1"/>
</dbReference>
<evidence type="ECO:0000259" key="18">
    <source>
        <dbReference type="PROSITE" id="PS50026"/>
    </source>
</evidence>
<dbReference type="FunFam" id="2.10.25.10:FF:000191">
    <property type="entry name" value="Multiple epidermal growth factor-like domains 8"/>
    <property type="match status" value="1"/>
</dbReference>
<keyword evidence="10 14" id="KW-1015">Disulfide bond</keyword>
<dbReference type="SMART" id="SM00181">
    <property type="entry name" value="EGF"/>
    <property type="match status" value="13"/>
</dbReference>
<keyword evidence="21" id="KW-1185">Reference proteome</keyword>
<organism evidence="20 21">
    <name type="scientific">Apolygus lucorum</name>
    <name type="common">Small green plant bug</name>
    <name type="synonym">Lygocoris lucorum</name>
    <dbReference type="NCBI Taxonomy" id="248454"/>
    <lineage>
        <taxon>Eukaryota</taxon>
        <taxon>Metazoa</taxon>
        <taxon>Ecdysozoa</taxon>
        <taxon>Arthropoda</taxon>
        <taxon>Hexapoda</taxon>
        <taxon>Insecta</taxon>
        <taxon>Pterygota</taxon>
        <taxon>Neoptera</taxon>
        <taxon>Paraneoptera</taxon>
        <taxon>Hemiptera</taxon>
        <taxon>Heteroptera</taxon>
        <taxon>Panheteroptera</taxon>
        <taxon>Cimicomorpha</taxon>
        <taxon>Miridae</taxon>
        <taxon>Mirini</taxon>
        <taxon>Apolygus</taxon>
    </lineage>
</organism>
<dbReference type="InterPro" id="IPR056863">
    <property type="entry name" value="LMN_ATRN_NET-like_EGF"/>
</dbReference>
<dbReference type="InterPro" id="IPR018097">
    <property type="entry name" value="EGF_Ca-bd_CS"/>
</dbReference>
<dbReference type="Pfam" id="PF00431">
    <property type="entry name" value="CUB"/>
    <property type="match status" value="1"/>
</dbReference>
<dbReference type="SUPFAM" id="SSF49854">
    <property type="entry name" value="Spermadhesin, CUB domain"/>
    <property type="match status" value="2"/>
</dbReference>
<dbReference type="PANTHER" id="PTHR46093">
    <property type="entry name" value="ACYL-COA-BINDING DOMAIN-CONTAINING PROTEIN 5"/>
    <property type="match status" value="1"/>
</dbReference>
<dbReference type="PROSITE" id="PS01186">
    <property type="entry name" value="EGF_2"/>
    <property type="match status" value="2"/>
</dbReference>
<dbReference type="PROSITE" id="PS00010">
    <property type="entry name" value="ASX_HYDROXYL"/>
    <property type="match status" value="2"/>
</dbReference>
<dbReference type="PROSITE" id="PS01187">
    <property type="entry name" value="EGF_CA"/>
    <property type="match status" value="1"/>
</dbReference>
<feature type="compositionally biased region" description="Acidic residues" evidence="15">
    <location>
        <begin position="330"/>
        <end position="347"/>
    </location>
</feature>
<evidence type="ECO:0000256" key="3">
    <source>
        <dbReference type="ARBA" id="ARBA00022536"/>
    </source>
</evidence>
<dbReference type="SMART" id="SM00042">
    <property type="entry name" value="CUB"/>
    <property type="match status" value="2"/>
</dbReference>
<dbReference type="CDD" id="cd00054">
    <property type="entry name" value="EGF_CA"/>
    <property type="match status" value="2"/>
</dbReference>